<proteinExistence type="inferred from homology"/>
<dbReference type="InterPro" id="IPR045051">
    <property type="entry name" value="SBT"/>
</dbReference>
<comment type="similarity">
    <text evidence="1">Belongs to the peptidase S8 family.</text>
</comment>
<dbReference type="EMBL" id="JBBPBN010000037">
    <property type="protein sequence ID" value="KAK9000705.1"/>
    <property type="molecule type" value="Genomic_DNA"/>
</dbReference>
<dbReference type="Gene3D" id="3.40.50.200">
    <property type="entry name" value="Peptidase S8/S53 domain"/>
    <property type="match status" value="1"/>
</dbReference>
<gene>
    <name evidence="3" type="ORF">V6N11_081194</name>
</gene>
<evidence type="ECO:0000256" key="1">
    <source>
        <dbReference type="ARBA" id="ARBA00011073"/>
    </source>
</evidence>
<evidence type="ECO:0000256" key="2">
    <source>
        <dbReference type="ARBA" id="ARBA00022729"/>
    </source>
</evidence>
<accession>A0ABR2QJ63</accession>
<evidence type="ECO:0000313" key="4">
    <source>
        <dbReference type="Proteomes" id="UP001396334"/>
    </source>
</evidence>
<sequence length="88" mass="10109">MQDFNDSSFEHTRFAGKRVASDPTFWSEWTVPSKMVSMFSHYRDTIAIGAFTAMKKRIFVSCSADNRGPTKATLTNVLPWIMVKWVLE</sequence>
<evidence type="ECO:0000313" key="3">
    <source>
        <dbReference type="EMBL" id="KAK9000705.1"/>
    </source>
</evidence>
<dbReference type="Proteomes" id="UP001396334">
    <property type="component" value="Unassembled WGS sequence"/>
</dbReference>
<comment type="caution">
    <text evidence="3">The sequence shown here is derived from an EMBL/GenBank/DDBJ whole genome shotgun (WGS) entry which is preliminary data.</text>
</comment>
<dbReference type="PANTHER" id="PTHR10795">
    <property type="entry name" value="PROPROTEIN CONVERTASE SUBTILISIN/KEXIN"/>
    <property type="match status" value="1"/>
</dbReference>
<protein>
    <submittedName>
        <fullName evidence="3">Uncharacterized protein</fullName>
    </submittedName>
</protein>
<reference evidence="3 4" key="1">
    <citation type="journal article" date="2024" name="G3 (Bethesda)">
        <title>Genome assembly of Hibiscus sabdariffa L. provides insights into metabolisms of medicinal natural products.</title>
        <authorList>
            <person name="Kim T."/>
        </authorList>
    </citation>
    <scope>NUCLEOTIDE SEQUENCE [LARGE SCALE GENOMIC DNA]</scope>
    <source>
        <strain evidence="3">TK-2024</strain>
        <tissue evidence="3">Old leaves</tissue>
    </source>
</reference>
<keyword evidence="2" id="KW-0732">Signal</keyword>
<dbReference type="InterPro" id="IPR036852">
    <property type="entry name" value="Peptidase_S8/S53_dom_sf"/>
</dbReference>
<organism evidence="3 4">
    <name type="scientific">Hibiscus sabdariffa</name>
    <name type="common">roselle</name>
    <dbReference type="NCBI Taxonomy" id="183260"/>
    <lineage>
        <taxon>Eukaryota</taxon>
        <taxon>Viridiplantae</taxon>
        <taxon>Streptophyta</taxon>
        <taxon>Embryophyta</taxon>
        <taxon>Tracheophyta</taxon>
        <taxon>Spermatophyta</taxon>
        <taxon>Magnoliopsida</taxon>
        <taxon>eudicotyledons</taxon>
        <taxon>Gunneridae</taxon>
        <taxon>Pentapetalae</taxon>
        <taxon>rosids</taxon>
        <taxon>malvids</taxon>
        <taxon>Malvales</taxon>
        <taxon>Malvaceae</taxon>
        <taxon>Malvoideae</taxon>
        <taxon>Hibiscus</taxon>
    </lineage>
</organism>
<keyword evidence="4" id="KW-1185">Reference proteome</keyword>
<name>A0ABR2QJ63_9ROSI</name>